<dbReference type="EnsemblFungi" id="PTTG_28516-t43_1">
    <property type="protein sequence ID" value="PTTG_28516-t43_1-p1"/>
    <property type="gene ID" value="PTTG_28516"/>
</dbReference>
<dbReference type="VEuPathDB" id="FungiDB:PTTG_28516"/>
<keyword evidence="3" id="KW-1185">Reference proteome</keyword>
<proteinExistence type="predicted"/>
<evidence type="ECO:0000313" key="3">
    <source>
        <dbReference type="Proteomes" id="UP000005240"/>
    </source>
</evidence>
<reference evidence="2 3" key="3">
    <citation type="journal article" date="2017" name="G3 (Bethesda)">
        <title>Comparative analysis highlights variable genome content of wheat rusts and divergence of the mating loci.</title>
        <authorList>
            <person name="Cuomo C.A."/>
            <person name="Bakkeren G."/>
            <person name="Khalil H.B."/>
            <person name="Panwar V."/>
            <person name="Joly D."/>
            <person name="Linning R."/>
            <person name="Sakthikumar S."/>
            <person name="Song X."/>
            <person name="Adiconis X."/>
            <person name="Fan L."/>
            <person name="Goldberg J.M."/>
            <person name="Levin J.Z."/>
            <person name="Young S."/>
            <person name="Zeng Q."/>
            <person name="Anikster Y."/>
            <person name="Bruce M."/>
            <person name="Wang M."/>
            <person name="Yin C."/>
            <person name="McCallum B."/>
            <person name="Szabo L.J."/>
            <person name="Hulbert S."/>
            <person name="Chen X."/>
            <person name="Fellers J.P."/>
        </authorList>
    </citation>
    <scope>NUCLEOTIDE SEQUENCE</scope>
    <source>
        <strain evidence="3">Isolate 1-1 / race 1 (BBBD)</strain>
        <strain evidence="2">isolate 1-1 / race 1 (BBBD)</strain>
    </source>
</reference>
<reference evidence="1" key="1">
    <citation type="submission" date="2009-11" db="EMBL/GenBank/DDBJ databases">
        <authorList>
            <consortium name="The Broad Institute Genome Sequencing Platform"/>
            <person name="Ward D."/>
            <person name="Feldgarden M."/>
            <person name="Earl A."/>
            <person name="Young S.K."/>
            <person name="Zeng Q."/>
            <person name="Koehrsen M."/>
            <person name="Alvarado L."/>
            <person name="Berlin A."/>
            <person name="Bochicchio J."/>
            <person name="Borenstein D."/>
            <person name="Chapman S.B."/>
            <person name="Chen Z."/>
            <person name="Engels R."/>
            <person name="Freedman E."/>
            <person name="Gellesch M."/>
            <person name="Goldberg J."/>
            <person name="Griggs A."/>
            <person name="Gujja S."/>
            <person name="Heilman E."/>
            <person name="Heiman D."/>
            <person name="Hepburn T."/>
            <person name="Howarth C."/>
            <person name="Jen D."/>
            <person name="Larson L."/>
            <person name="Lewis B."/>
            <person name="Mehta T."/>
            <person name="Park D."/>
            <person name="Pearson M."/>
            <person name="Roberts A."/>
            <person name="Saif S."/>
            <person name="Shea T."/>
            <person name="Shenoy N."/>
            <person name="Sisk P."/>
            <person name="Stolte C."/>
            <person name="Sykes S."/>
            <person name="Thomson T."/>
            <person name="Walk T."/>
            <person name="White J."/>
            <person name="Yandava C."/>
            <person name="Izard J."/>
            <person name="Baranova O.V."/>
            <person name="Blanton J.M."/>
            <person name="Tanner A.C."/>
            <person name="Dewhirst F.E."/>
            <person name="Haas B."/>
            <person name="Nusbaum C."/>
            <person name="Birren B."/>
        </authorList>
    </citation>
    <scope>NUCLEOTIDE SEQUENCE [LARGE SCALE GENOMIC DNA]</scope>
    <source>
        <strain evidence="1">1-1 BBBD Race 1</strain>
    </source>
</reference>
<evidence type="ECO:0000313" key="2">
    <source>
        <dbReference type="EnsemblFungi" id="PTTG_28516-t43_1-p1"/>
    </source>
</evidence>
<name>A0A180GB31_PUCT1</name>
<evidence type="ECO:0000313" key="1">
    <source>
        <dbReference type="EMBL" id="OAV89860.1"/>
    </source>
</evidence>
<reference evidence="2" key="4">
    <citation type="submission" date="2025-05" db="UniProtKB">
        <authorList>
            <consortium name="EnsemblFungi"/>
        </authorList>
    </citation>
    <scope>IDENTIFICATION</scope>
    <source>
        <strain evidence="2">isolate 1-1 / race 1 (BBBD)</strain>
    </source>
</reference>
<sequence>MAVQLAFPPQSYDQDQLRTLTMLAVLQAESRLWKSVFGAYVCDAMTERQTPDDIYDSILEWAYNKLLGPTGNTEPGILTKARALAALHCSVPPSSHGSINGALHLNTEQIASHAANCDYISPGCV</sequence>
<dbReference type="STRING" id="630390.A0A180GB31"/>
<gene>
    <name evidence="1" type="ORF">PTTG_28516</name>
</gene>
<dbReference type="EMBL" id="ADAS02000116">
    <property type="protein sequence ID" value="OAV89860.1"/>
    <property type="molecule type" value="Genomic_DNA"/>
</dbReference>
<reference evidence="1" key="2">
    <citation type="submission" date="2016-05" db="EMBL/GenBank/DDBJ databases">
        <title>Comparative analysis highlights variable genome content of wheat rusts and divergence of the mating loci.</title>
        <authorList>
            <person name="Cuomo C.A."/>
            <person name="Bakkeren G."/>
            <person name="Szabo L."/>
            <person name="Khalil H."/>
            <person name="Joly D."/>
            <person name="Goldberg J."/>
            <person name="Young S."/>
            <person name="Zeng Q."/>
            <person name="Fellers J."/>
        </authorList>
    </citation>
    <scope>NUCLEOTIDE SEQUENCE [LARGE SCALE GENOMIC DNA]</scope>
    <source>
        <strain evidence="1">1-1 BBBD Race 1</strain>
    </source>
</reference>
<accession>A0A180GB31</accession>
<protein>
    <submittedName>
        <fullName evidence="1 2">Uncharacterized protein</fullName>
    </submittedName>
</protein>
<dbReference type="AlphaFoldDB" id="A0A180GB31"/>
<organism evidence="1">
    <name type="scientific">Puccinia triticina (isolate 1-1 / race 1 (BBBD))</name>
    <name type="common">Brown leaf rust fungus</name>
    <dbReference type="NCBI Taxonomy" id="630390"/>
    <lineage>
        <taxon>Eukaryota</taxon>
        <taxon>Fungi</taxon>
        <taxon>Dikarya</taxon>
        <taxon>Basidiomycota</taxon>
        <taxon>Pucciniomycotina</taxon>
        <taxon>Pucciniomycetes</taxon>
        <taxon>Pucciniales</taxon>
        <taxon>Pucciniaceae</taxon>
        <taxon>Puccinia</taxon>
    </lineage>
</organism>
<dbReference type="Proteomes" id="UP000005240">
    <property type="component" value="Unassembled WGS sequence"/>
</dbReference>